<feature type="transmembrane region" description="Helical" evidence="13">
    <location>
        <begin position="155"/>
        <end position="176"/>
    </location>
</feature>
<evidence type="ECO:0000256" key="8">
    <source>
        <dbReference type="ARBA" id="ARBA00023170"/>
    </source>
</evidence>
<dbReference type="GO" id="GO:0019957">
    <property type="term" value="F:C-C chemokine binding"/>
    <property type="evidence" value="ECO:0007669"/>
    <property type="project" value="TreeGrafter"/>
</dbReference>
<dbReference type="SUPFAM" id="SSF81321">
    <property type="entry name" value="Family A G protein-coupled receptor-like"/>
    <property type="match status" value="1"/>
</dbReference>
<evidence type="ECO:0000313" key="15">
    <source>
        <dbReference type="EMBL" id="AIA57697.1"/>
    </source>
</evidence>
<evidence type="ECO:0000256" key="1">
    <source>
        <dbReference type="ARBA" id="ARBA00004651"/>
    </source>
</evidence>
<dbReference type="PRINTS" id="PR00241">
    <property type="entry name" value="ANGIOTENSINR"/>
</dbReference>
<feature type="transmembrane region" description="Helical" evidence="13">
    <location>
        <begin position="242"/>
        <end position="262"/>
    </location>
</feature>
<feature type="transmembrane region" description="Helical" evidence="13">
    <location>
        <begin position="115"/>
        <end position="134"/>
    </location>
</feature>
<comment type="caution">
    <text evidence="13">Lacks conserved residue(s) required for the propagation of feature annotation.</text>
</comment>
<reference evidence="15" key="1">
    <citation type="submission" date="2013-09" db="EMBL/GenBank/DDBJ databases">
        <authorList>
            <person name="Ragg H."/>
        </authorList>
    </citation>
    <scope>NUCLEOTIDE SEQUENCE</scope>
</reference>
<feature type="domain" description="G-protein coupled receptors family 1 profile" evidence="14">
    <location>
        <begin position="55"/>
        <end position="306"/>
    </location>
</feature>
<evidence type="ECO:0000256" key="6">
    <source>
        <dbReference type="ARBA" id="ARBA00023136"/>
    </source>
</evidence>
<evidence type="ECO:0000256" key="11">
    <source>
        <dbReference type="ARBA" id="ARBA00046119"/>
    </source>
</evidence>
<name>A0A059ZY04_LAMFL</name>
<feature type="transmembrane region" description="Helical" evidence="13">
    <location>
        <begin position="43"/>
        <end position="64"/>
    </location>
</feature>
<evidence type="ECO:0000256" key="5">
    <source>
        <dbReference type="ARBA" id="ARBA00023040"/>
    </source>
</evidence>
<comment type="function">
    <text evidence="11">Receptor for angiotensin II, a vasoconstricting peptide, which acts as a key regulator of blood pressure and sodium retention by the kidney. The activated receptor in turn couples to G-alpha proteins G(q) (GNAQ, GNA11, GNA14 or GNA15) and thus activates phospholipase C and increases the cytosolic Ca(2+) concentrations, which in turn triggers cellular responses such as stimulation of protein kinase C.</text>
</comment>
<comment type="function">
    <text evidence="13">Receptor for angiotensin II, a vasoconstricting peptide, which acts as a key regulator of blood pressure and sodium retention by the kidney. The activated receptor in turn couples to G-alpha proteins G(q) and thus activates phospholipase C and increases the cytosolic Ca(2+) concentrations, which in turn triggers cellular responses such as stimulation of protein kinase C.</text>
</comment>
<keyword evidence="10 12" id="KW-0807">Transducer</keyword>
<keyword evidence="4 13" id="KW-1133">Transmembrane helix</keyword>
<dbReference type="Pfam" id="PF00001">
    <property type="entry name" value="7tm_1"/>
    <property type="match status" value="1"/>
</dbReference>
<dbReference type="GO" id="GO:0019229">
    <property type="term" value="P:regulation of vasoconstriction"/>
    <property type="evidence" value="ECO:0007669"/>
    <property type="project" value="UniProtKB-UniRule"/>
</dbReference>
<comment type="similarity">
    <text evidence="12">Belongs to the G-protein coupled receptor 1 family.</text>
</comment>
<protein>
    <recommendedName>
        <fullName evidence="13">Type-1 angiotensin II receptor</fullName>
    </recommendedName>
</protein>
<dbReference type="PROSITE" id="PS50262">
    <property type="entry name" value="G_PROTEIN_RECEP_F1_2"/>
    <property type="match status" value="1"/>
</dbReference>
<evidence type="ECO:0000259" key="14">
    <source>
        <dbReference type="PROSITE" id="PS50262"/>
    </source>
</evidence>
<accession>A0A059ZY04</accession>
<organism evidence="15">
    <name type="scientific">Lampetra fluviatilis</name>
    <name type="common">European river lamprey</name>
    <name type="synonym">Petromyzon fluviatilis</name>
    <dbReference type="NCBI Taxonomy" id="7748"/>
    <lineage>
        <taxon>Eukaryota</taxon>
        <taxon>Metazoa</taxon>
        <taxon>Chordata</taxon>
        <taxon>Craniata</taxon>
        <taxon>Vertebrata</taxon>
        <taxon>Cyclostomata</taxon>
        <taxon>Hyperoartia</taxon>
        <taxon>Petromyzontiformes</taxon>
        <taxon>Petromyzontidae</taxon>
        <taxon>Lampetra</taxon>
    </lineage>
</organism>
<dbReference type="AlphaFoldDB" id="A0A059ZY04"/>
<dbReference type="GO" id="GO:0006955">
    <property type="term" value="P:immune response"/>
    <property type="evidence" value="ECO:0007669"/>
    <property type="project" value="TreeGrafter"/>
</dbReference>
<dbReference type="EMBL" id="KF632588">
    <property type="protein sequence ID" value="AIA57697.1"/>
    <property type="molecule type" value="Genomic_DNA"/>
</dbReference>
<dbReference type="PRINTS" id="PR00237">
    <property type="entry name" value="GPCRRHODOPSN"/>
</dbReference>
<dbReference type="InterPro" id="IPR000276">
    <property type="entry name" value="GPCR_Rhodpsn"/>
</dbReference>
<dbReference type="PANTHER" id="PTHR10489">
    <property type="entry name" value="CELL ADHESION MOLECULE"/>
    <property type="match status" value="1"/>
</dbReference>
<dbReference type="GO" id="GO:0007204">
    <property type="term" value="P:positive regulation of cytosolic calcium ion concentration"/>
    <property type="evidence" value="ECO:0007669"/>
    <property type="project" value="TreeGrafter"/>
</dbReference>
<dbReference type="Gene3D" id="1.20.1070.10">
    <property type="entry name" value="Rhodopsin 7-helix transmembrane proteins"/>
    <property type="match status" value="1"/>
</dbReference>
<keyword evidence="9" id="KW-0325">Glycoprotein</keyword>
<sequence>MSGVDVANESLAALHNGTAIKNLASERCPAAFTNPTTLTAVPVMYGLIFVAGLVGNTMVVAVVLKYLKLRNVANVYIVNLATADLVFVTTLPLWAASVARGYDWPFGGFLCRVSATVVSVNMYASILLLACMSVDRYLAIVRPLQSRGRRTRRRARAACVVVWVTAVLLSVPVAVFRVTFVHGGRTVCALRYPSARTWFLAMNVTRNVAGFLVPFLVIVTCYSLIGRTLLRRGGDVVRRDKVLPAVLAVVLAFLLCWLPYHVLTLLDTLVRLRVLRGCGVTAAVDAAMPVAVVVAYTNSCLNPLLYSFVGKGFRQGFGRLLRLSAYVPRPLASSFTRSSSLRSRVVEMENIR</sequence>
<dbReference type="SMART" id="SM01381">
    <property type="entry name" value="7TM_GPCR_Srsx"/>
    <property type="match status" value="1"/>
</dbReference>
<comment type="subcellular location">
    <subcellularLocation>
        <location evidence="1 13">Cell membrane</location>
        <topology evidence="1 13">Multi-pass membrane protein</topology>
    </subcellularLocation>
</comment>
<keyword evidence="5 12" id="KW-0297">G-protein coupled receptor</keyword>
<dbReference type="GO" id="GO:0004945">
    <property type="term" value="F:angiotensin type II receptor activity"/>
    <property type="evidence" value="ECO:0007669"/>
    <property type="project" value="UniProtKB-UniRule"/>
</dbReference>
<dbReference type="GO" id="GO:0016493">
    <property type="term" value="F:C-C chemokine receptor activity"/>
    <property type="evidence" value="ECO:0007669"/>
    <property type="project" value="TreeGrafter"/>
</dbReference>
<dbReference type="GO" id="GO:0009897">
    <property type="term" value="C:external side of plasma membrane"/>
    <property type="evidence" value="ECO:0007669"/>
    <property type="project" value="TreeGrafter"/>
</dbReference>
<dbReference type="InterPro" id="IPR017452">
    <property type="entry name" value="GPCR_Rhodpsn_7TM"/>
</dbReference>
<evidence type="ECO:0000256" key="13">
    <source>
        <dbReference type="RuleBase" id="RU368058"/>
    </source>
</evidence>
<evidence type="ECO:0000256" key="3">
    <source>
        <dbReference type="ARBA" id="ARBA00022692"/>
    </source>
</evidence>
<dbReference type="GO" id="GO:0019722">
    <property type="term" value="P:calcium-mediated signaling"/>
    <property type="evidence" value="ECO:0007669"/>
    <property type="project" value="TreeGrafter"/>
</dbReference>
<feature type="transmembrane region" description="Helical" evidence="13">
    <location>
        <begin position="76"/>
        <end position="95"/>
    </location>
</feature>
<evidence type="ECO:0000256" key="12">
    <source>
        <dbReference type="RuleBase" id="RU000688"/>
    </source>
</evidence>
<proteinExistence type="inferred from homology"/>
<keyword evidence="7" id="KW-1015">Disulfide bond</keyword>
<keyword evidence="3 12" id="KW-0812">Transmembrane</keyword>
<feature type="transmembrane region" description="Helical" evidence="13">
    <location>
        <begin position="208"/>
        <end position="230"/>
    </location>
</feature>
<dbReference type="GO" id="GO:0030593">
    <property type="term" value="P:neutrophil chemotaxis"/>
    <property type="evidence" value="ECO:0007669"/>
    <property type="project" value="TreeGrafter"/>
</dbReference>
<keyword evidence="8 12" id="KW-0675">Receptor</keyword>
<dbReference type="InterPro" id="IPR000248">
    <property type="entry name" value="ATII_rcpt"/>
</dbReference>
<dbReference type="GO" id="GO:0001596">
    <property type="term" value="F:angiotensin type I receptor activity"/>
    <property type="evidence" value="ECO:0007669"/>
    <property type="project" value="UniProtKB-UniRule"/>
</dbReference>
<dbReference type="PRINTS" id="PR00635">
    <property type="entry name" value="ANGIOTENSN1R"/>
</dbReference>
<keyword evidence="6 13" id="KW-0472">Membrane</keyword>
<evidence type="ECO:0000256" key="4">
    <source>
        <dbReference type="ARBA" id="ARBA00022989"/>
    </source>
</evidence>
<keyword evidence="2 13" id="KW-1003">Cell membrane</keyword>
<dbReference type="InterPro" id="IPR000190">
    <property type="entry name" value="ATII_AT1_rcpt"/>
</dbReference>
<evidence type="ECO:0000256" key="7">
    <source>
        <dbReference type="ARBA" id="ARBA00023157"/>
    </source>
</evidence>
<evidence type="ECO:0000256" key="2">
    <source>
        <dbReference type="ARBA" id="ARBA00022475"/>
    </source>
</evidence>
<evidence type="ECO:0000256" key="10">
    <source>
        <dbReference type="ARBA" id="ARBA00023224"/>
    </source>
</evidence>
<evidence type="ECO:0000256" key="9">
    <source>
        <dbReference type="ARBA" id="ARBA00023180"/>
    </source>
</evidence>
<dbReference type="PANTHER" id="PTHR10489:SF956">
    <property type="entry name" value="TYPE-1 ANGIOTENSIN II RECEPTOR A"/>
    <property type="match status" value="1"/>
</dbReference>
<dbReference type="InterPro" id="IPR050119">
    <property type="entry name" value="CCR1-9-like"/>
</dbReference>
<dbReference type="PROSITE" id="PS00237">
    <property type="entry name" value="G_PROTEIN_RECEP_F1_1"/>
    <property type="match status" value="1"/>
</dbReference>